<evidence type="ECO:0000313" key="5">
    <source>
        <dbReference type="EMBL" id="MBC1331970.1"/>
    </source>
</evidence>
<dbReference type="Proteomes" id="UP000519573">
    <property type="component" value="Unassembled WGS sequence"/>
</dbReference>
<evidence type="ECO:0000313" key="8">
    <source>
        <dbReference type="EMBL" id="MBC1796138.1"/>
    </source>
</evidence>
<dbReference type="EMBL" id="JAARVD010000002">
    <property type="protein sequence ID" value="MBC1796138.1"/>
    <property type="molecule type" value="Genomic_DNA"/>
</dbReference>
<evidence type="ECO:0000313" key="17">
    <source>
        <dbReference type="Proteomes" id="UP000548082"/>
    </source>
</evidence>
<comment type="caution">
    <text evidence="4">The sequence shown here is derived from an EMBL/GenBank/DDBJ whole genome shotgun (WGS) entry which is preliminary data.</text>
</comment>
<evidence type="ECO:0000259" key="3">
    <source>
        <dbReference type="Pfam" id="PF02397"/>
    </source>
</evidence>
<keyword evidence="2" id="KW-0472">Membrane</keyword>
<dbReference type="EMBL" id="JAARXI010000003">
    <property type="protein sequence ID" value="MBC2116406.1"/>
    <property type="molecule type" value="Genomic_DNA"/>
</dbReference>
<keyword evidence="11" id="KW-1185">Reference proteome</keyword>
<keyword evidence="2" id="KW-1133">Transmembrane helix</keyword>
<dbReference type="OrthoDB" id="9808602at2"/>
<dbReference type="InterPro" id="IPR003362">
    <property type="entry name" value="Bact_transf"/>
</dbReference>
<feature type="transmembrane region" description="Helical" evidence="2">
    <location>
        <begin position="12"/>
        <end position="33"/>
    </location>
</feature>
<evidence type="ECO:0000313" key="10">
    <source>
        <dbReference type="EMBL" id="MBC2167104.1"/>
    </source>
</evidence>
<reference evidence="4 11" key="1">
    <citation type="submission" date="2014-05" db="EMBL/GenBank/DDBJ databases">
        <title>Novel Listeriaceae from food processing environments.</title>
        <authorList>
            <person name="den Bakker H.C."/>
        </authorList>
    </citation>
    <scope>NUCLEOTIDE SEQUENCE [LARGE SCALE GENOMIC DNA]</scope>
    <source>
        <strain evidence="4 11">FSL A5-0281</strain>
    </source>
</reference>
<evidence type="ECO:0000256" key="1">
    <source>
        <dbReference type="ARBA" id="ARBA00006464"/>
    </source>
</evidence>
<accession>A0A099WF89</accession>
<dbReference type="EMBL" id="JAARYH010000004">
    <property type="protein sequence ID" value="MBC2167104.1"/>
    <property type="molecule type" value="Genomic_DNA"/>
</dbReference>
<evidence type="ECO:0000313" key="12">
    <source>
        <dbReference type="Proteomes" id="UP000519573"/>
    </source>
</evidence>
<dbReference type="GO" id="GO:0016780">
    <property type="term" value="F:phosphotransferase activity, for other substituted phosphate groups"/>
    <property type="evidence" value="ECO:0007669"/>
    <property type="project" value="TreeGrafter"/>
</dbReference>
<dbReference type="STRING" id="1552123.EP57_04800"/>
<name>A0A099WF89_9LIST</name>
<dbReference type="Proteomes" id="UP000532866">
    <property type="component" value="Unassembled WGS sequence"/>
</dbReference>
<dbReference type="Proteomes" id="UP000541955">
    <property type="component" value="Unassembled WGS sequence"/>
</dbReference>
<dbReference type="Proteomes" id="UP000529446">
    <property type="component" value="Unassembled WGS sequence"/>
</dbReference>
<evidence type="ECO:0000313" key="11">
    <source>
        <dbReference type="Proteomes" id="UP000029844"/>
    </source>
</evidence>
<keyword evidence="2" id="KW-0812">Transmembrane</keyword>
<dbReference type="AlphaFoldDB" id="A0A099WF89"/>
<dbReference type="EMBL" id="JAAROL010000002">
    <property type="protein sequence ID" value="MBC1331970.1"/>
    <property type="molecule type" value="Genomic_DNA"/>
</dbReference>
<dbReference type="Proteomes" id="UP000548082">
    <property type="component" value="Unassembled WGS sequence"/>
</dbReference>
<feature type="domain" description="Bacterial sugar transferase" evidence="3">
    <location>
        <begin position="7"/>
        <end position="180"/>
    </location>
</feature>
<evidence type="ECO:0000313" key="9">
    <source>
        <dbReference type="EMBL" id="MBC2116406.1"/>
    </source>
</evidence>
<evidence type="ECO:0000256" key="2">
    <source>
        <dbReference type="SAM" id="Phobius"/>
    </source>
</evidence>
<dbReference type="PANTHER" id="PTHR30576">
    <property type="entry name" value="COLANIC BIOSYNTHESIS UDP-GLUCOSE LIPID CARRIER TRANSFERASE"/>
    <property type="match status" value="1"/>
</dbReference>
<evidence type="ECO:0000313" key="13">
    <source>
        <dbReference type="Proteomes" id="UP000529446"/>
    </source>
</evidence>
<sequence length="203" mass="23176">MYQAIKSKADIVIASLLLVLLAPVFLVLALLIACLNGRPIIFKQVRVGKDEKLFTIYKFCTMNHAKDASGNLLPDAQRLTFFGKLLRKTSLDELPQLINIVRGDMAFVGPRPLREAYLPLYSEEQRKRHNVKPGITGWAQVNGRNAISWERKFFLDVYYTHYASFQFDMKIIGMTIQKVLFAHGVSQEGHVTVERFQGNKQTM</sequence>
<reference evidence="12 13" key="2">
    <citation type="submission" date="2020-03" db="EMBL/GenBank/DDBJ databases">
        <title>Soil Listeria distribution.</title>
        <authorList>
            <person name="Liao J."/>
            <person name="Wiedmann M."/>
        </authorList>
    </citation>
    <scope>NUCLEOTIDE SEQUENCE [LARGE SCALE GENOMIC DNA]</scope>
    <source>
        <strain evidence="10 12">FSL L7-0245</strain>
        <strain evidence="9 13">FSL L7-0360</strain>
        <strain evidence="7 15">FSL L7-0978</strain>
        <strain evidence="8 17">FSL L7-0990</strain>
        <strain evidence="6 16">FSL L7-1387</strain>
        <strain evidence="5 14">FSL L7-1833</strain>
    </source>
</reference>
<evidence type="ECO:0000313" key="14">
    <source>
        <dbReference type="Proteomes" id="UP000532866"/>
    </source>
</evidence>
<dbReference type="PANTHER" id="PTHR30576:SF8">
    <property type="entry name" value="UNDECAPRENYL-PHOSPHATE GALACTOSE PHOSPHOTRANSFERASE"/>
    <property type="match status" value="1"/>
</dbReference>
<protein>
    <submittedName>
        <fullName evidence="5">Sugar transferase</fullName>
    </submittedName>
</protein>
<comment type="similarity">
    <text evidence="1">Belongs to the bacterial sugar transferase family.</text>
</comment>
<evidence type="ECO:0000313" key="16">
    <source>
        <dbReference type="Proteomes" id="UP000541955"/>
    </source>
</evidence>
<proteinExistence type="inferred from homology"/>
<dbReference type="PROSITE" id="PS51257">
    <property type="entry name" value="PROKAR_LIPOPROTEIN"/>
    <property type="match status" value="1"/>
</dbReference>
<evidence type="ECO:0000313" key="7">
    <source>
        <dbReference type="EMBL" id="MBC1793599.1"/>
    </source>
</evidence>
<dbReference type="EMBL" id="JAARVG010000007">
    <property type="protein sequence ID" value="MBC1793599.1"/>
    <property type="molecule type" value="Genomic_DNA"/>
</dbReference>
<dbReference type="Proteomes" id="UP000029844">
    <property type="component" value="Unassembled WGS sequence"/>
</dbReference>
<dbReference type="EMBL" id="JNFA01000011">
    <property type="protein sequence ID" value="KGL42780.1"/>
    <property type="molecule type" value="Genomic_DNA"/>
</dbReference>
<dbReference type="EMBL" id="JAARRW010000002">
    <property type="protein sequence ID" value="MBC1561492.1"/>
    <property type="molecule type" value="Genomic_DNA"/>
</dbReference>
<organism evidence="4 11">
    <name type="scientific">Listeria booriae</name>
    <dbReference type="NCBI Taxonomy" id="1552123"/>
    <lineage>
        <taxon>Bacteria</taxon>
        <taxon>Bacillati</taxon>
        <taxon>Bacillota</taxon>
        <taxon>Bacilli</taxon>
        <taxon>Bacillales</taxon>
        <taxon>Listeriaceae</taxon>
        <taxon>Listeria</taxon>
    </lineage>
</organism>
<dbReference type="eggNOG" id="COG2148">
    <property type="taxonomic scope" value="Bacteria"/>
</dbReference>
<keyword evidence="5" id="KW-0808">Transferase</keyword>
<dbReference type="Pfam" id="PF02397">
    <property type="entry name" value="Bac_transf"/>
    <property type="match status" value="1"/>
</dbReference>
<evidence type="ECO:0000313" key="4">
    <source>
        <dbReference type="EMBL" id="KGL42780.1"/>
    </source>
</evidence>
<dbReference type="Proteomes" id="UP000539064">
    <property type="component" value="Unassembled WGS sequence"/>
</dbReference>
<evidence type="ECO:0000313" key="6">
    <source>
        <dbReference type="EMBL" id="MBC1561492.1"/>
    </source>
</evidence>
<gene>
    <name evidence="4" type="ORF">EP57_04800</name>
    <name evidence="5" type="ORF">HB759_08470</name>
    <name evidence="6" type="ORF">HB902_05380</name>
    <name evidence="7" type="ORF">HCA52_09250</name>
    <name evidence="8" type="ORF">HCA55_05335</name>
    <name evidence="9" type="ORF">HCB06_07185</name>
    <name evidence="10" type="ORF">HCB26_11045</name>
</gene>
<evidence type="ECO:0000313" key="15">
    <source>
        <dbReference type="Proteomes" id="UP000539064"/>
    </source>
</evidence>